<dbReference type="GO" id="GO:0008081">
    <property type="term" value="F:phosphoric diester hydrolase activity"/>
    <property type="evidence" value="ECO:0007669"/>
    <property type="project" value="InterPro"/>
</dbReference>
<evidence type="ECO:0000256" key="1">
    <source>
        <dbReference type="SAM" id="SignalP"/>
    </source>
</evidence>
<sequence length="309" mass="33119">MKLPSFLPALLPTLFPPTVSTPASTPSSCNGSPSLCSRSYSSVTYLGAHDSAFIGPLPAQNQILSVGDQLNAGARFLTSQTHWWNNALRMCHTSCLLEDGGAVADYLKAVRSWVDANPREVVSVLLTNGDRVDVGKFADVIKSVGLDGYLFVPKSSPRPLAKGDWPSLGEMIDTKKRVVLYLDYGADESKVPFILDEFNNFFETPFDSTDASFSTCPMDRANKAQGDGKQSMYIVNHFLDKQVVNVGNLNVLVPDRQNAPKTNAAAGAGSVGGQADVCNRQWGNKPTVMLVDFVGVGDPAAAVRAMNGV</sequence>
<evidence type="ECO:0000313" key="3">
    <source>
        <dbReference type="Proteomes" id="UP000799640"/>
    </source>
</evidence>
<dbReference type="Proteomes" id="UP000799640">
    <property type="component" value="Unassembled WGS sequence"/>
</dbReference>
<organism evidence="2 3">
    <name type="scientific">Trichodelitschia bisporula</name>
    <dbReference type="NCBI Taxonomy" id="703511"/>
    <lineage>
        <taxon>Eukaryota</taxon>
        <taxon>Fungi</taxon>
        <taxon>Dikarya</taxon>
        <taxon>Ascomycota</taxon>
        <taxon>Pezizomycotina</taxon>
        <taxon>Dothideomycetes</taxon>
        <taxon>Dothideomycetes incertae sedis</taxon>
        <taxon>Phaeotrichales</taxon>
        <taxon>Phaeotrichaceae</taxon>
        <taxon>Trichodelitschia</taxon>
    </lineage>
</organism>
<dbReference type="PANTHER" id="PTHR13593:SF146">
    <property type="entry name" value="PLC-LIKE PHOSPHODIESTERASE"/>
    <property type="match status" value="1"/>
</dbReference>
<reference evidence="2" key="1">
    <citation type="journal article" date="2020" name="Stud. Mycol.">
        <title>101 Dothideomycetes genomes: a test case for predicting lifestyles and emergence of pathogens.</title>
        <authorList>
            <person name="Haridas S."/>
            <person name="Albert R."/>
            <person name="Binder M."/>
            <person name="Bloem J."/>
            <person name="Labutti K."/>
            <person name="Salamov A."/>
            <person name="Andreopoulos B."/>
            <person name="Baker S."/>
            <person name="Barry K."/>
            <person name="Bills G."/>
            <person name="Bluhm B."/>
            <person name="Cannon C."/>
            <person name="Castanera R."/>
            <person name="Culley D."/>
            <person name="Daum C."/>
            <person name="Ezra D."/>
            <person name="Gonzalez J."/>
            <person name="Henrissat B."/>
            <person name="Kuo A."/>
            <person name="Liang C."/>
            <person name="Lipzen A."/>
            <person name="Lutzoni F."/>
            <person name="Magnuson J."/>
            <person name="Mondo S."/>
            <person name="Nolan M."/>
            <person name="Ohm R."/>
            <person name="Pangilinan J."/>
            <person name="Park H.-J."/>
            <person name="Ramirez L."/>
            <person name="Alfaro M."/>
            <person name="Sun H."/>
            <person name="Tritt A."/>
            <person name="Yoshinaga Y."/>
            <person name="Zwiers L.-H."/>
            <person name="Turgeon B."/>
            <person name="Goodwin S."/>
            <person name="Spatafora J."/>
            <person name="Crous P."/>
            <person name="Grigoriev I."/>
        </authorList>
    </citation>
    <scope>NUCLEOTIDE SEQUENCE</scope>
    <source>
        <strain evidence="2">CBS 262.69</strain>
    </source>
</reference>
<feature type="signal peptide" evidence="1">
    <location>
        <begin position="1"/>
        <end position="20"/>
    </location>
</feature>
<dbReference type="SUPFAM" id="SSF51695">
    <property type="entry name" value="PLC-like phosphodiesterases"/>
    <property type="match status" value="1"/>
</dbReference>
<dbReference type="EMBL" id="ML996688">
    <property type="protein sequence ID" value="KAF2404669.1"/>
    <property type="molecule type" value="Genomic_DNA"/>
</dbReference>
<accession>A0A6G1I9C8</accession>
<proteinExistence type="predicted"/>
<dbReference type="AlphaFoldDB" id="A0A6G1I9C8"/>
<dbReference type="InterPro" id="IPR017946">
    <property type="entry name" value="PLC-like_Pdiesterase_TIM-brl"/>
</dbReference>
<gene>
    <name evidence="2" type="ORF">EJ06DRAFT_526745</name>
</gene>
<protein>
    <submittedName>
        <fullName evidence="2">PLC-like phosphodiesterase</fullName>
    </submittedName>
</protein>
<dbReference type="Gene3D" id="3.20.20.190">
    <property type="entry name" value="Phosphatidylinositol (PI) phosphodiesterase"/>
    <property type="match status" value="1"/>
</dbReference>
<dbReference type="PANTHER" id="PTHR13593">
    <property type="match status" value="1"/>
</dbReference>
<dbReference type="InterPro" id="IPR051057">
    <property type="entry name" value="PI-PLC_domain"/>
</dbReference>
<keyword evidence="1" id="KW-0732">Signal</keyword>
<evidence type="ECO:0000313" key="2">
    <source>
        <dbReference type="EMBL" id="KAF2404669.1"/>
    </source>
</evidence>
<keyword evidence="3" id="KW-1185">Reference proteome</keyword>
<feature type="chain" id="PRO_5026186869" evidence="1">
    <location>
        <begin position="21"/>
        <end position="309"/>
    </location>
</feature>
<dbReference type="GO" id="GO:0006629">
    <property type="term" value="P:lipid metabolic process"/>
    <property type="evidence" value="ECO:0007669"/>
    <property type="project" value="InterPro"/>
</dbReference>
<dbReference type="OrthoDB" id="7984201at2759"/>
<dbReference type="Pfam" id="PF26146">
    <property type="entry name" value="PI-PLC_X"/>
    <property type="match status" value="1"/>
</dbReference>
<name>A0A6G1I9C8_9PEZI</name>